<dbReference type="InterPro" id="IPR001539">
    <property type="entry name" value="Peptidase_U32"/>
</dbReference>
<proteinExistence type="predicted"/>
<dbReference type="Pfam" id="PF01136">
    <property type="entry name" value="Peptidase_U32"/>
    <property type="match status" value="1"/>
</dbReference>
<dbReference type="PANTHER" id="PTHR30217:SF11">
    <property type="entry name" value="UBIQUINONE BIOSYNTHESIS PROTEIN UBIV"/>
    <property type="match status" value="1"/>
</dbReference>
<name>E6PSY0_9ZZZZ</name>
<reference evidence="1" key="1">
    <citation type="submission" date="2009-10" db="EMBL/GenBank/DDBJ databases">
        <title>Diversity of trophic interactions inside an arsenic-rich microbial ecosystem.</title>
        <authorList>
            <person name="Bertin P.N."/>
            <person name="Heinrich-Salmeron A."/>
            <person name="Pelletier E."/>
            <person name="Goulhen-Chollet F."/>
            <person name="Arsene-Ploetze F."/>
            <person name="Gallien S."/>
            <person name="Calteau A."/>
            <person name="Vallenet D."/>
            <person name="Casiot C."/>
            <person name="Chane-Woon-Ming B."/>
            <person name="Giloteaux L."/>
            <person name="Barakat M."/>
            <person name="Bonnefoy V."/>
            <person name="Bruneel O."/>
            <person name="Chandler M."/>
            <person name="Cleiss J."/>
            <person name="Duran R."/>
            <person name="Elbaz-Poulichet F."/>
            <person name="Fonknechten N."/>
            <person name="Lauga B."/>
            <person name="Mornico D."/>
            <person name="Ortet P."/>
            <person name="Schaeffer C."/>
            <person name="Siguier P."/>
            <person name="Alexander Thil Smith A."/>
            <person name="Van Dorsselaer A."/>
            <person name="Weissenbach J."/>
            <person name="Medigue C."/>
            <person name="Le Paslier D."/>
        </authorList>
    </citation>
    <scope>NUCLEOTIDE SEQUENCE</scope>
</reference>
<dbReference type="PANTHER" id="PTHR30217">
    <property type="entry name" value="PEPTIDASE U32 FAMILY"/>
    <property type="match status" value="1"/>
</dbReference>
<organism evidence="1">
    <name type="scientific">mine drainage metagenome</name>
    <dbReference type="NCBI Taxonomy" id="410659"/>
    <lineage>
        <taxon>unclassified sequences</taxon>
        <taxon>metagenomes</taxon>
        <taxon>ecological metagenomes</taxon>
    </lineage>
</organism>
<dbReference type="InterPro" id="IPR051454">
    <property type="entry name" value="RNA/ubiquinone_mod_enzymes"/>
</dbReference>
<dbReference type="NCBIfam" id="NF011991">
    <property type="entry name" value="PRK15447.1"/>
    <property type="match status" value="1"/>
</dbReference>
<sequence>MQFYEHVADSAADTVVLGEIVCSRRHEMKLADWLALGRELQAAGKEVILASQALVMSESELRSVRDLVNQDEFAVEAGDVSAIQALVQARRGPRDLQPFVLGPHLNIYSREALLEHAAWGAGRWVAPAELSLDAIACVNPRGNPVRAVSGDEIPTEIWAFGRLPLSFSARCFTARHHHLHKDSCAFRCLDDADGLLLSSSEGQPFLCLNGTQVQSAGVQALIGEAQALQQAGVSRLRLSPCSQGFMEVLAQFDAVYNQGASADDALATLRAMRLPGTLVNGYVHRQPGMQFVLNSV</sequence>
<evidence type="ECO:0000313" key="1">
    <source>
        <dbReference type="EMBL" id="CBH98037.1"/>
    </source>
</evidence>
<dbReference type="EMBL" id="CABM01000048">
    <property type="protein sequence ID" value="CBH98037.1"/>
    <property type="molecule type" value="Genomic_DNA"/>
</dbReference>
<protein>
    <submittedName>
        <fullName evidence="1">Putative Peptidase U32</fullName>
    </submittedName>
</protein>
<dbReference type="AlphaFoldDB" id="E6PSY0"/>
<comment type="caution">
    <text evidence="1">The sequence shown here is derived from an EMBL/GenBank/DDBJ whole genome shotgun (WGS) entry which is preliminary data.</text>
</comment>
<gene>
    <name evidence="1" type="ORF">CARN2_3513</name>
</gene>
<accession>E6PSY0</accession>